<evidence type="ECO:0000313" key="2">
    <source>
        <dbReference type="EMBL" id="CAB5339097.1"/>
    </source>
</evidence>
<accession>A0A915YUR1</accession>
<dbReference type="Pfam" id="PF07714">
    <property type="entry name" value="PK_Tyr_Ser-Thr"/>
    <property type="match status" value="1"/>
</dbReference>
<dbReference type="OrthoDB" id="346907at2759"/>
<dbReference type="EMBL" id="CAGKOT010000005">
    <property type="protein sequence ID" value="CAB5339097.1"/>
    <property type="molecule type" value="Genomic_DNA"/>
</dbReference>
<name>A0A915YUR1_9GLOM</name>
<gene>
    <name evidence="2" type="ORF">CHRIB12_LOCUS3493</name>
</gene>
<feature type="domain" description="Serine-threonine/tyrosine-protein kinase catalytic" evidence="1">
    <location>
        <begin position="3"/>
        <end position="87"/>
    </location>
</feature>
<dbReference type="Proteomes" id="UP000684084">
    <property type="component" value="Unassembled WGS sequence"/>
</dbReference>
<dbReference type="GO" id="GO:0004672">
    <property type="term" value="F:protein kinase activity"/>
    <property type="evidence" value="ECO:0007669"/>
    <property type="project" value="InterPro"/>
</dbReference>
<reference evidence="2" key="1">
    <citation type="submission" date="2020-05" db="EMBL/GenBank/DDBJ databases">
        <authorList>
            <person name="Rincon C."/>
            <person name="Sanders R I."/>
            <person name="Robbins C."/>
            <person name="Chaturvedi A."/>
        </authorList>
    </citation>
    <scope>NUCLEOTIDE SEQUENCE</scope>
    <source>
        <strain evidence="2">CHB12</strain>
    </source>
</reference>
<protein>
    <recommendedName>
        <fullName evidence="1">Serine-threonine/tyrosine-protein kinase catalytic domain-containing protein</fullName>
    </recommendedName>
</protein>
<evidence type="ECO:0000259" key="1">
    <source>
        <dbReference type="Pfam" id="PF07714"/>
    </source>
</evidence>
<dbReference type="InterPro" id="IPR001245">
    <property type="entry name" value="Ser-Thr/Tyr_kinase_cat_dom"/>
</dbReference>
<dbReference type="AlphaFoldDB" id="A0A915YUR1"/>
<proteinExistence type="predicted"/>
<organism evidence="2 3">
    <name type="scientific">Rhizophagus irregularis</name>
    <dbReference type="NCBI Taxonomy" id="588596"/>
    <lineage>
        <taxon>Eukaryota</taxon>
        <taxon>Fungi</taxon>
        <taxon>Fungi incertae sedis</taxon>
        <taxon>Mucoromycota</taxon>
        <taxon>Glomeromycotina</taxon>
        <taxon>Glomeromycetes</taxon>
        <taxon>Glomerales</taxon>
        <taxon>Glomeraceae</taxon>
        <taxon>Rhizophagus</taxon>
    </lineage>
</organism>
<sequence length="229" mass="26368">MSQEFINQLRKYHKCLQSGALADCFGITRDPTSCYMFVLRYYKNGNLYSYLEESMGIICWRDIVDMLWSISAGLNVIHELGLVHGHLHGDGNPSNRPTASQLYDCFGNWISEICDNPDPSDLSNQFDAAEEVKFSNLENLDFDKSQCHEKAIYFSRPLEFSDSNNPFFCGKIMKGSGTIVKISRVLNYPYGQGFRKEYKVEEATKNQTDKPNNLKSYDRMRYFSGILNY</sequence>
<comment type="caution">
    <text evidence="2">The sequence shown here is derived from an EMBL/GenBank/DDBJ whole genome shotgun (WGS) entry which is preliminary data.</text>
</comment>
<evidence type="ECO:0000313" key="3">
    <source>
        <dbReference type="Proteomes" id="UP000684084"/>
    </source>
</evidence>
<dbReference type="VEuPathDB" id="FungiDB:RhiirFUN_024868"/>